<proteinExistence type="inferred from homology"/>
<dbReference type="AlphaFoldDB" id="A0A7K1V2R6"/>
<evidence type="ECO:0000256" key="5">
    <source>
        <dbReference type="ARBA" id="ARBA00023002"/>
    </source>
</evidence>
<dbReference type="SUPFAM" id="SSF48264">
    <property type="entry name" value="Cytochrome P450"/>
    <property type="match status" value="1"/>
</dbReference>
<accession>A0A7K1V2R6</accession>
<comment type="caution">
    <text evidence="8">The sequence shown here is derived from an EMBL/GenBank/DDBJ whole genome shotgun (WGS) entry which is preliminary data.</text>
</comment>
<evidence type="ECO:0000256" key="2">
    <source>
        <dbReference type="ARBA" id="ARBA00010617"/>
    </source>
</evidence>
<dbReference type="FunFam" id="1.10.630.10:FF:000018">
    <property type="entry name" value="Cytochrome P450 monooxygenase"/>
    <property type="match status" value="1"/>
</dbReference>
<reference evidence="8 9" key="1">
    <citation type="submission" date="2019-12" db="EMBL/GenBank/DDBJ databases">
        <title>Nocardia sp. nov. ET3-3 isolated from soil.</title>
        <authorList>
            <person name="Kanchanasin P."/>
            <person name="Tanasupawat S."/>
            <person name="Yuki M."/>
            <person name="Kudo T."/>
        </authorList>
    </citation>
    <scope>NUCLEOTIDE SEQUENCE [LARGE SCALE GENOMIC DNA]</scope>
    <source>
        <strain evidence="8 9">ET3-3</strain>
    </source>
</reference>
<dbReference type="PRINTS" id="PR00385">
    <property type="entry name" value="P450"/>
</dbReference>
<gene>
    <name evidence="8" type="ORF">GPX89_27045</name>
</gene>
<keyword evidence="5" id="KW-0560">Oxidoreductase</keyword>
<evidence type="ECO:0000256" key="6">
    <source>
        <dbReference type="ARBA" id="ARBA00023004"/>
    </source>
</evidence>
<comment type="cofactor">
    <cofactor evidence="1">
        <name>heme</name>
        <dbReference type="ChEBI" id="CHEBI:30413"/>
    </cofactor>
</comment>
<dbReference type="InterPro" id="IPR001128">
    <property type="entry name" value="Cyt_P450"/>
</dbReference>
<dbReference type="Gene3D" id="1.10.630.10">
    <property type="entry name" value="Cytochrome P450"/>
    <property type="match status" value="1"/>
</dbReference>
<keyword evidence="9" id="KW-1185">Reference proteome</keyword>
<dbReference type="PANTHER" id="PTHR46696">
    <property type="entry name" value="P450, PUTATIVE (EUROFUNG)-RELATED"/>
    <property type="match status" value="1"/>
</dbReference>
<evidence type="ECO:0000256" key="3">
    <source>
        <dbReference type="ARBA" id="ARBA00022617"/>
    </source>
</evidence>
<evidence type="ECO:0000256" key="1">
    <source>
        <dbReference type="ARBA" id="ARBA00001971"/>
    </source>
</evidence>
<dbReference type="CDD" id="cd11031">
    <property type="entry name" value="Cyp158A-like"/>
    <property type="match status" value="1"/>
</dbReference>
<dbReference type="Proteomes" id="UP000466794">
    <property type="component" value="Unassembled WGS sequence"/>
</dbReference>
<keyword evidence="4" id="KW-0479">Metal-binding</keyword>
<organism evidence="8 9">
    <name type="scientific">Nocardia terrae</name>
    <dbReference type="NCBI Taxonomy" id="2675851"/>
    <lineage>
        <taxon>Bacteria</taxon>
        <taxon>Bacillati</taxon>
        <taxon>Actinomycetota</taxon>
        <taxon>Actinomycetes</taxon>
        <taxon>Mycobacteriales</taxon>
        <taxon>Nocardiaceae</taxon>
        <taxon>Nocardia</taxon>
    </lineage>
</organism>
<keyword evidence="7" id="KW-0503">Monooxygenase</keyword>
<dbReference type="InterPro" id="IPR002397">
    <property type="entry name" value="Cyt_P450_B"/>
</dbReference>
<keyword evidence="6" id="KW-0408">Iron</keyword>
<dbReference type="PRINTS" id="PR00359">
    <property type="entry name" value="BP450"/>
</dbReference>
<protein>
    <submittedName>
        <fullName evidence="8">Cytochrome P450</fullName>
    </submittedName>
</protein>
<name>A0A7K1V2R6_9NOCA</name>
<evidence type="ECO:0000256" key="7">
    <source>
        <dbReference type="ARBA" id="ARBA00023033"/>
    </source>
</evidence>
<evidence type="ECO:0000256" key="4">
    <source>
        <dbReference type="ARBA" id="ARBA00022723"/>
    </source>
</evidence>
<dbReference type="InterPro" id="IPR036396">
    <property type="entry name" value="Cyt_P450_sf"/>
</dbReference>
<dbReference type="PANTHER" id="PTHR46696:SF1">
    <property type="entry name" value="CYTOCHROME P450 YJIB-RELATED"/>
    <property type="match status" value="1"/>
</dbReference>
<dbReference type="Pfam" id="PF00067">
    <property type="entry name" value="p450"/>
    <property type="match status" value="1"/>
</dbReference>
<sequence>MATHTEVRRYPFGDPVRLDPYPQLAQLQREEPISRVRLPFGGEAWLVTRYADVRSVLSDPRFSRGATVGREDVPRVRETPALPNVLTSMDPPELTRVRKLTMTAFTARRVQELRPRAEEIVEELVTAMAESGSSADLVTALALPVPVTVICEMLGVPARDQHRFRDFSDAVMSTTAVSDEERMAAYGAIIGYLTEQVAARRAEPTDDLLGALVAARDNEDRLTEDELVTLGLTLLVAGHETTANQISNFTYALLTNPGAWERLREDPEQVPAAIEELLRYIQLGNGGAFPRIATEDVELSGTLIRAGEAVFVDLQAANRDESAFPDPHTLDLDRHHNSHLAFGHGFHHCIGAQLARLELQVALTALLRRFPTLRLAVPAEQIEWKTGMLLRGPKSLPVAW</sequence>
<evidence type="ECO:0000313" key="9">
    <source>
        <dbReference type="Proteomes" id="UP000466794"/>
    </source>
</evidence>
<dbReference type="GO" id="GO:0016705">
    <property type="term" value="F:oxidoreductase activity, acting on paired donors, with incorporation or reduction of molecular oxygen"/>
    <property type="evidence" value="ECO:0007669"/>
    <property type="project" value="InterPro"/>
</dbReference>
<dbReference type="GO" id="GO:0020037">
    <property type="term" value="F:heme binding"/>
    <property type="evidence" value="ECO:0007669"/>
    <property type="project" value="InterPro"/>
</dbReference>
<evidence type="ECO:0000313" key="8">
    <source>
        <dbReference type="EMBL" id="MVU80894.1"/>
    </source>
</evidence>
<keyword evidence="3" id="KW-0349">Heme</keyword>
<comment type="similarity">
    <text evidence="2">Belongs to the cytochrome P450 family.</text>
</comment>
<dbReference type="RefSeq" id="WP_328602349.1">
    <property type="nucleotide sequence ID" value="NZ_WRPP01000005.1"/>
</dbReference>
<dbReference type="EMBL" id="WRPP01000005">
    <property type="protein sequence ID" value="MVU80894.1"/>
    <property type="molecule type" value="Genomic_DNA"/>
</dbReference>
<dbReference type="GO" id="GO:0004497">
    <property type="term" value="F:monooxygenase activity"/>
    <property type="evidence" value="ECO:0007669"/>
    <property type="project" value="UniProtKB-KW"/>
</dbReference>
<dbReference type="GO" id="GO:0005506">
    <property type="term" value="F:iron ion binding"/>
    <property type="evidence" value="ECO:0007669"/>
    <property type="project" value="InterPro"/>
</dbReference>